<proteinExistence type="predicted"/>
<accession>A0A6A5THH1</accession>
<sequence>MSSIDGTYSPFVKYPGYATMAPCMRSCNGDYGYNGCDNSGCWCNKGNLDLRIASMQRCASTSCTFSNMNTASDLSIMSGIQVLYCVDRGHSPEGMTVPSMTEARTTSRSGGNSSPTATGGSETTGTGTGGTVSRTNQSENPCCLPPNQVTSLLTVPGSSNSNTSQSSSPTTNSSSSGLNTAAKAGIAIGAVFCVLLAVAIILLLLRRKKQHQQSPPEYYPPQISSQNPFPPPGMAPTPYSGNTPFNPPLQQPVPLHAPQANNAAFATEKGGTGTGVSPMDEKNGGAGVPSPFTRKEVGSPLSNSNTSPQTSPTLKGTTIHHSTSPPVPTPSEVHGSLPSPRHEVHNDGEISNTVSTRGMELDGQPVQQYPSAGYQESRQGQWAYNTPGQVYEVDGGQQSRSAHTTPPSALEAVDNQTPTRANYPAHHPSPNQRYSTHESSSSHPRQPAAEGYNPQYDTSSQFHAPHSNPSISPELSVTSLIFSSMRSYLPLFRIIETPRRTAQENDTTSAEHPRAFAISVQIPFVGISSSPPNSQPHSPAQNINININIQSPPRHKVRMQYQRHLPSNSYHESPLSLHHGTSLKFIFKNIHEIPPD</sequence>
<dbReference type="OrthoDB" id="3798478at2759"/>
<feature type="compositionally biased region" description="Low complexity" evidence="1">
    <location>
        <begin position="158"/>
        <end position="176"/>
    </location>
</feature>
<feature type="region of interest" description="Disordered" evidence="1">
    <location>
        <begin position="212"/>
        <end position="349"/>
    </location>
</feature>
<feature type="compositionally biased region" description="Polar residues" evidence="1">
    <location>
        <begin position="396"/>
        <end position="407"/>
    </location>
</feature>
<organism evidence="3 4">
    <name type="scientific">Byssothecium circinans</name>
    <dbReference type="NCBI Taxonomy" id="147558"/>
    <lineage>
        <taxon>Eukaryota</taxon>
        <taxon>Fungi</taxon>
        <taxon>Dikarya</taxon>
        <taxon>Ascomycota</taxon>
        <taxon>Pezizomycotina</taxon>
        <taxon>Dothideomycetes</taxon>
        <taxon>Pleosporomycetidae</taxon>
        <taxon>Pleosporales</taxon>
        <taxon>Massarineae</taxon>
        <taxon>Massarinaceae</taxon>
        <taxon>Byssothecium</taxon>
    </lineage>
</organism>
<protein>
    <recommendedName>
        <fullName evidence="5">Extracellular membrane protein CFEM domain-containing protein</fullName>
    </recommendedName>
</protein>
<keyword evidence="2" id="KW-0812">Transmembrane</keyword>
<keyword evidence="2" id="KW-1133">Transmembrane helix</keyword>
<evidence type="ECO:0008006" key="5">
    <source>
        <dbReference type="Google" id="ProtNLM"/>
    </source>
</evidence>
<feature type="region of interest" description="Disordered" evidence="1">
    <location>
        <begin position="94"/>
        <end position="178"/>
    </location>
</feature>
<feature type="compositionally biased region" description="Polar residues" evidence="1">
    <location>
        <begin position="455"/>
        <end position="471"/>
    </location>
</feature>
<evidence type="ECO:0000313" key="3">
    <source>
        <dbReference type="EMBL" id="KAF1951102.1"/>
    </source>
</evidence>
<reference evidence="3" key="1">
    <citation type="journal article" date="2020" name="Stud. Mycol.">
        <title>101 Dothideomycetes genomes: a test case for predicting lifestyles and emergence of pathogens.</title>
        <authorList>
            <person name="Haridas S."/>
            <person name="Albert R."/>
            <person name="Binder M."/>
            <person name="Bloem J."/>
            <person name="Labutti K."/>
            <person name="Salamov A."/>
            <person name="Andreopoulos B."/>
            <person name="Baker S."/>
            <person name="Barry K."/>
            <person name="Bills G."/>
            <person name="Bluhm B."/>
            <person name="Cannon C."/>
            <person name="Castanera R."/>
            <person name="Culley D."/>
            <person name="Daum C."/>
            <person name="Ezra D."/>
            <person name="Gonzalez J."/>
            <person name="Henrissat B."/>
            <person name="Kuo A."/>
            <person name="Liang C."/>
            <person name="Lipzen A."/>
            <person name="Lutzoni F."/>
            <person name="Magnuson J."/>
            <person name="Mondo S."/>
            <person name="Nolan M."/>
            <person name="Ohm R."/>
            <person name="Pangilinan J."/>
            <person name="Park H.-J."/>
            <person name="Ramirez L."/>
            <person name="Alfaro M."/>
            <person name="Sun H."/>
            <person name="Tritt A."/>
            <person name="Yoshinaga Y."/>
            <person name="Zwiers L.-H."/>
            <person name="Turgeon B."/>
            <person name="Goodwin S."/>
            <person name="Spatafora J."/>
            <person name="Crous P."/>
            <person name="Grigoriev I."/>
        </authorList>
    </citation>
    <scope>NUCLEOTIDE SEQUENCE</scope>
    <source>
        <strain evidence="3">CBS 675.92</strain>
    </source>
</reference>
<feature type="compositionally biased region" description="Low complexity" evidence="1">
    <location>
        <begin position="299"/>
        <end position="334"/>
    </location>
</feature>
<feature type="region of interest" description="Disordered" evidence="1">
    <location>
        <begin position="389"/>
        <end position="471"/>
    </location>
</feature>
<dbReference type="EMBL" id="ML977020">
    <property type="protein sequence ID" value="KAF1951102.1"/>
    <property type="molecule type" value="Genomic_DNA"/>
</dbReference>
<feature type="compositionally biased region" description="Polar residues" evidence="1">
    <location>
        <begin position="98"/>
        <end position="112"/>
    </location>
</feature>
<keyword evidence="2" id="KW-0472">Membrane</keyword>
<feature type="compositionally biased region" description="Polar residues" evidence="1">
    <location>
        <begin position="429"/>
        <end position="444"/>
    </location>
</feature>
<dbReference type="Proteomes" id="UP000800035">
    <property type="component" value="Unassembled WGS sequence"/>
</dbReference>
<feature type="compositionally biased region" description="Low complexity" evidence="1">
    <location>
        <begin position="113"/>
        <end position="135"/>
    </location>
</feature>
<evidence type="ECO:0000256" key="1">
    <source>
        <dbReference type="SAM" id="MobiDB-lite"/>
    </source>
</evidence>
<name>A0A6A5THH1_9PLEO</name>
<evidence type="ECO:0000256" key="2">
    <source>
        <dbReference type="SAM" id="Phobius"/>
    </source>
</evidence>
<gene>
    <name evidence="3" type="ORF">CC80DRAFT_576171</name>
</gene>
<feature type="transmembrane region" description="Helical" evidence="2">
    <location>
        <begin position="184"/>
        <end position="205"/>
    </location>
</feature>
<dbReference type="AlphaFoldDB" id="A0A6A5THH1"/>
<keyword evidence="4" id="KW-1185">Reference proteome</keyword>
<evidence type="ECO:0000313" key="4">
    <source>
        <dbReference type="Proteomes" id="UP000800035"/>
    </source>
</evidence>
<feature type="compositionally biased region" description="Polar residues" evidence="1">
    <location>
        <begin position="147"/>
        <end position="157"/>
    </location>
</feature>